<evidence type="ECO:0000313" key="2">
    <source>
        <dbReference type="Proteomes" id="UP001220225"/>
    </source>
</evidence>
<name>A0ABT5LWC2_9GAMM</name>
<evidence type="ECO:0000313" key="1">
    <source>
        <dbReference type="EMBL" id="MDC9598727.1"/>
    </source>
</evidence>
<keyword evidence="2" id="KW-1185">Reference proteome</keyword>
<dbReference type="Pfam" id="PF10109">
    <property type="entry name" value="Phage_TAC_7"/>
    <property type="match status" value="1"/>
</dbReference>
<gene>
    <name evidence="1" type="ORF">PSI14_18275</name>
</gene>
<sequence length="98" mass="11063">MEKTKVITLSKPIESNDGKEVYQEIHLREPCLIEVEQFYDAQAKNHNSSLPAMRLLIALVSAVPETVLKKMAISDFNQCREYLLFFLSGNLDSNSGSD</sequence>
<organism evidence="1 2">
    <name type="scientific">Xenorhabdus anantnagensis</name>
    <dbReference type="NCBI Taxonomy" id="3025875"/>
    <lineage>
        <taxon>Bacteria</taxon>
        <taxon>Pseudomonadati</taxon>
        <taxon>Pseudomonadota</taxon>
        <taxon>Gammaproteobacteria</taxon>
        <taxon>Enterobacterales</taxon>
        <taxon>Morganellaceae</taxon>
        <taxon>Xenorhabdus</taxon>
    </lineage>
</organism>
<dbReference type="Proteomes" id="UP001220225">
    <property type="component" value="Unassembled WGS sequence"/>
</dbReference>
<proteinExistence type="predicted"/>
<dbReference type="EMBL" id="JAQRFN010000038">
    <property type="protein sequence ID" value="MDC9598727.1"/>
    <property type="molecule type" value="Genomic_DNA"/>
</dbReference>
<reference evidence="1 2" key="1">
    <citation type="submission" date="2023-02" db="EMBL/GenBank/DDBJ databases">
        <title>Entomopathogenic bacteria.</title>
        <authorList>
            <person name="Machado R.A."/>
        </authorList>
    </citation>
    <scope>NUCLEOTIDE SEQUENCE [LARGE SCALE GENOMIC DNA]</scope>
    <source>
        <strain evidence="1 2">XENO-2</strain>
    </source>
</reference>
<protein>
    <submittedName>
        <fullName evidence="1">Phage tail assembly protein</fullName>
    </submittedName>
</protein>
<comment type="caution">
    <text evidence="1">The sequence shown here is derived from an EMBL/GenBank/DDBJ whole genome shotgun (WGS) entry which is preliminary data.</text>
</comment>
<accession>A0ABT5LWC2</accession>
<dbReference type="RefSeq" id="WP_273577406.1">
    <property type="nucleotide sequence ID" value="NZ_JAQRFN010000038.1"/>
</dbReference>
<dbReference type="InterPro" id="IPR019289">
    <property type="entry name" value="Phage_tail_E/E"/>
</dbReference>